<protein>
    <recommendedName>
        <fullName evidence="3">Roadblock/LAMTOR2 domain-containing protein</fullName>
    </recommendedName>
</protein>
<dbReference type="Proteomes" id="UP000621510">
    <property type="component" value="Unassembled WGS sequence"/>
</dbReference>
<comment type="caution">
    <text evidence="1">The sequence shown here is derived from an EMBL/GenBank/DDBJ whole genome shotgun (WGS) entry which is preliminary data.</text>
</comment>
<name>A0ABS1Q6N2_9ACTN</name>
<accession>A0ABS1Q6N2</accession>
<evidence type="ECO:0008006" key="3">
    <source>
        <dbReference type="Google" id="ProtNLM"/>
    </source>
</evidence>
<proteinExistence type="predicted"/>
<keyword evidence="2" id="KW-1185">Reference proteome</keyword>
<reference evidence="1 2" key="1">
    <citation type="submission" date="2021-01" db="EMBL/GenBank/DDBJ databases">
        <title>WGS of actinomycetes isolated from Thailand.</title>
        <authorList>
            <person name="Thawai C."/>
        </authorList>
    </citation>
    <scope>NUCLEOTIDE SEQUENCE [LARGE SCALE GENOMIC DNA]</scope>
    <source>
        <strain evidence="1 2">CA3R110</strain>
    </source>
</reference>
<evidence type="ECO:0000313" key="2">
    <source>
        <dbReference type="Proteomes" id="UP000621510"/>
    </source>
</evidence>
<organism evidence="1 2">
    <name type="scientific">Streptomyces endocoffeicus</name>
    <dbReference type="NCBI Taxonomy" id="2898945"/>
    <lineage>
        <taxon>Bacteria</taxon>
        <taxon>Bacillati</taxon>
        <taxon>Actinomycetota</taxon>
        <taxon>Actinomycetes</taxon>
        <taxon>Kitasatosporales</taxon>
        <taxon>Streptomycetaceae</taxon>
        <taxon>Streptomyces</taxon>
    </lineage>
</organism>
<gene>
    <name evidence="1" type="ORF">JK364_49720</name>
</gene>
<evidence type="ECO:0000313" key="1">
    <source>
        <dbReference type="EMBL" id="MBL1120318.1"/>
    </source>
</evidence>
<sequence length="120" mass="13085">MSELAMAMRRLLDCQGVSAAMLVDGTTGLEYGFDGDRSALPRAADSCDDARRISDTLEVATGEVELENITVTTTQCHYLTRVVPRERGDSLLLVVALARESTNLALATRQIDDHARQLFA</sequence>
<dbReference type="RefSeq" id="WP_201858089.1">
    <property type="nucleotide sequence ID" value="NZ_JAERRG010000048.1"/>
</dbReference>
<dbReference type="EMBL" id="JAERRG010000048">
    <property type="protein sequence ID" value="MBL1120318.1"/>
    <property type="molecule type" value="Genomic_DNA"/>
</dbReference>